<gene>
    <name evidence="6" type="primary">phsA</name>
    <name evidence="6" type="ORF">ERS075579_01310</name>
</gene>
<dbReference type="SUPFAM" id="SSF50692">
    <property type="entry name" value="ADC-like"/>
    <property type="match status" value="1"/>
</dbReference>
<comment type="similarity">
    <text evidence="1">Belongs to the prokaryotic molybdopterin-containing oxidoreductase family.</text>
</comment>
<evidence type="ECO:0000313" key="6">
    <source>
        <dbReference type="EMBL" id="CPV41761.1"/>
    </source>
</evidence>
<dbReference type="InterPro" id="IPR006657">
    <property type="entry name" value="MoPterin_dinucl-bd_dom"/>
</dbReference>
<keyword evidence="2" id="KW-0479">Metal-binding</keyword>
<keyword evidence="4" id="KW-0411">Iron-sulfur</keyword>
<dbReference type="Gene3D" id="2.40.40.20">
    <property type="match status" value="1"/>
</dbReference>
<dbReference type="PROSITE" id="PS51669">
    <property type="entry name" value="4FE4S_MOW_BIS_MGD"/>
    <property type="match status" value="1"/>
</dbReference>
<evidence type="ECO:0000256" key="4">
    <source>
        <dbReference type="ARBA" id="ARBA00023014"/>
    </source>
</evidence>
<dbReference type="Proteomes" id="UP000045782">
    <property type="component" value="Unassembled WGS sequence"/>
</dbReference>
<dbReference type="InterPro" id="IPR006656">
    <property type="entry name" value="Mopterin_OxRdtase"/>
</dbReference>
<name>A0A0U0ZKB6_9MYCO</name>
<evidence type="ECO:0000313" key="7">
    <source>
        <dbReference type="Proteomes" id="UP000045782"/>
    </source>
</evidence>
<dbReference type="PANTHER" id="PTHR43742">
    <property type="entry name" value="TRIMETHYLAMINE-N-OXIDE REDUCTASE"/>
    <property type="match status" value="1"/>
</dbReference>
<sequence length="734" mass="80168">MRMEAVPTMTVETKTTFCRICEPLCGMVATVEDGTLLSLRPDKDNPASSGFSCQKGIAFADVHNDPDRLTTPMRRTASGEFEPVEWDTAMADIAERVRAIHRMHGSGALGWYFGNPGAFSYSHVLWLLLLSMGFGSRLHLFTAGSQDINSRFVAGQLLYGNSATIPVPDIPRTDFLVVIGANPVVSHGSGVTMPRIREHMKAVVKRGGRVLVIDPRKTETAADFEWLGIAPDGDAFLLLSLLQVMFTENLVDRALVAQHARGVAWLEELVRPFTPESTQAQTGVDPGVVRQLARDLAGAEHAVVYGRVGTCLGQNGTLTTYLLDVVNLVAGHLGRVGGSMFGSFGIPGERFAMKAVGALLGAVYRRRRSRVGGFPSVLGSEPAGIMAKEITTPGRGQIRALFVGAGNPVLSVPNGDELEAACERLDLMVGIDLYLNETLAHCHYVLPATTMYERDDFMIPFATLRPAPYRQATEAVVAPAGQARQEWQIIEDLTSRLWNLTPGLRFIEGLRRTVALFGSRLQPRLLADALIRMSAGGDLFGLRRQGLTFDRLTRDYPHGKVLAEHLPEVPLSRSVSYLDGRIRLEHKDIESEVASLAAREHDPRFPMRLIGMREARSENSWMHNVPMLMRGGRVQRALIHAYDADQLGVTTDDLLAITSPHGEIELPAQVSKDILPGVVAVPHGWGHRRRAGWSTANANPGANVNLLMSSRPEDLEALAGMAHLNGVPVRVRRA</sequence>
<organism evidence="6 7">
    <name type="scientific">Mycobacteroides abscessus</name>
    <dbReference type="NCBI Taxonomy" id="36809"/>
    <lineage>
        <taxon>Bacteria</taxon>
        <taxon>Bacillati</taxon>
        <taxon>Actinomycetota</taxon>
        <taxon>Actinomycetes</taxon>
        <taxon>Mycobacteriales</taxon>
        <taxon>Mycobacteriaceae</taxon>
        <taxon>Mycobacteroides</taxon>
    </lineage>
</organism>
<dbReference type="Gene3D" id="3.40.228.10">
    <property type="entry name" value="Dimethylsulfoxide Reductase, domain 2"/>
    <property type="match status" value="1"/>
</dbReference>
<proteinExistence type="inferred from homology"/>
<dbReference type="InterPro" id="IPR009010">
    <property type="entry name" value="Asp_de-COase-like_dom_sf"/>
</dbReference>
<dbReference type="SMART" id="SM00926">
    <property type="entry name" value="Molybdop_Fe4S4"/>
    <property type="match status" value="1"/>
</dbReference>
<dbReference type="GO" id="GO:0043546">
    <property type="term" value="F:molybdopterin cofactor binding"/>
    <property type="evidence" value="ECO:0007669"/>
    <property type="project" value="InterPro"/>
</dbReference>
<dbReference type="GO" id="GO:0051536">
    <property type="term" value="F:iron-sulfur cluster binding"/>
    <property type="evidence" value="ECO:0007669"/>
    <property type="project" value="UniProtKB-KW"/>
</dbReference>
<dbReference type="GO" id="GO:0016491">
    <property type="term" value="F:oxidoreductase activity"/>
    <property type="evidence" value="ECO:0007669"/>
    <property type="project" value="InterPro"/>
</dbReference>
<dbReference type="Pfam" id="PF00384">
    <property type="entry name" value="Molybdopterin"/>
    <property type="match status" value="1"/>
</dbReference>
<feature type="domain" description="4Fe-4S Mo/W bis-MGD-type" evidence="5">
    <location>
        <begin position="10"/>
        <end position="67"/>
    </location>
</feature>
<dbReference type="Pfam" id="PF04879">
    <property type="entry name" value="Molybdop_Fe4S4"/>
    <property type="match status" value="1"/>
</dbReference>
<dbReference type="GO" id="GO:0046872">
    <property type="term" value="F:metal ion binding"/>
    <property type="evidence" value="ECO:0007669"/>
    <property type="project" value="UniProtKB-KW"/>
</dbReference>
<dbReference type="SUPFAM" id="SSF53706">
    <property type="entry name" value="Formate dehydrogenase/DMSO reductase, domains 1-3"/>
    <property type="match status" value="1"/>
</dbReference>
<keyword evidence="3" id="KW-0408">Iron</keyword>
<dbReference type="Pfam" id="PF01568">
    <property type="entry name" value="Molydop_binding"/>
    <property type="match status" value="1"/>
</dbReference>
<dbReference type="EMBL" id="CSWP01000002">
    <property type="protein sequence ID" value="CPV41761.1"/>
    <property type="molecule type" value="Genomic_DNA"/>
</dbReference>
<evidence type="ECO:0000256" key="3">
    <source>
        <dbReference type="ARBA" id="ARBA00023004"/>
    </source>
</evidence>
<evidence type="ECO:0000256" key="1">
    <source>
        <dbReference type="ARBA" id="ARBA00010312"/>
    </source>
</evidence>
<evidence type="ECO:0000259" key="5">
    <source>
        <dbReference type="PROSITE" id="PS51669"/>
    </source>
</evidence>
<dbReference type="InterPro" id="IPR050612">
    <property type="entry name" value="Prok_Mopterin_Oxidored"/>
</dbReference>
<dbReference type="PANTHER" id="PTHR43742:SF6">
    <property type="entry name" value="OXIDOREDUCTASE YYAE-RELATED"/>
    <property type="match status" value="1"/>
</dbReference>
<dbReference type="AlphaFoldDB" id="A0A0U0ZKB6"/>
<dbReference type="InterPro" id="IPR006963">
    <property type="entry name" value="Mopterin_OxRdtase_4Fe-4S_dom"/>
</dbReference>
<reference evidence="6 7" key="1">
    <citation type="submission" date="2015-03" db="EMBL/GenBank/DDBJ databases">
        <authorList>
            <person name="Murphy D."/>
        </authorList>
    </citation>
    <scope>NUCLEOTIDE SEQUENCE [LARGE SCALE GENOMIC DNA]</scope>
    <source>
        <strain evidence="6 7">PAP088</strain>
    </source>
</reference>
<dbReference type="Gene3D" id="3.40.50.740">
    <property type="match status" value="1"/>
</dbReference>
<dbReference type="Gene3D" id="2.20.25.90">
    <property type="entry name" value="ADC-like domains"/>
    <property type="match status" value="1"/>
</dbReference>
<protein>
    <submittedName>
        <fullName evidence="6">Thiosulfate reductase</fullName>
    </submittedName>
</protein>
<evidence type="ECO:0000256" key="2">
    <source>
        <dbReference type="ARBA" id="ARBA00022723"/>
    </source>
</evidence>
<accession>A0A0U0ZKB6</accession>